<dbReference type="Proteomes" id="UP000468901">
    <property type="component" value="Unassembled WGS sequence"/>
</dbReference>
<dbReference type="GO" id="GO:0003677">
    <property type="term" value="F:DNA binding"/>
    <property type="evidence" value="ECO:0007669"/>
    <property type="project" value="UniProtKB-UniRule"/>
</dbReference>
<sequence>MKNFTDIMKQAKALQSKMETMQGELEALEVEGSAGGGLVRVTMGGKGAVKSVSIDPSLLKEGEGEILEDLIVAACADAKAKADRAAAEKMQAVTGGLPLPPGFSL</sequence>
<evidence type="ECO:0000256" key="2">
    <source>
        <dbReference type="HAMAP-Rule" id="MF_00274"/>
    </source>
</evidence>
<dbReference type="InterPro" id="IPR036894">
    <property type="entry name" value="YbaB-like_sf"/>
</dbReference>
<keyword evidence="4" id="KW-1185">Reference proteome</keyword>
<comment type="subunit">
    <text evidence="2">Homodimer.</text>
</comment>
<proteinExistence type="inferred from homology"/>
<dbReference type="AlphaFoldDB" id="A0A6N6VMY8"/>
<dbReference type="PANTHER" id="PTHR33449:SF1">
    <property type="entry name" value="NUCLEOID-ASSOCIATED PROTEIN YBAB"/>
    <property type="match status" value="1"/>
</dbReference>
<comment type="function">
    <text evidence="2">Binds to DNA and alters its conformation. May be involved in regulation of gene expression, nucleoid organization and DNA protection.</text>
</comment>
<dbReference type="HAMAP" id="MF_00274">
    <property type="entry name" value="DNA_YbaB_EbfC"/>
    <property type="match status" value="1"/>
</dbReference>
<dbReference type="InterPro" id="IPR004401">
    <property type="entry name" value="YbaB/EbfC"/>
</dbReference>
<comment type="similarity">
    <text evidence="2">Belongs to the YbaB/EbfC family.</text>
</comment>
<keyword evidence="2" id="KW-0963">Cytoplasm</keyword>
<gene>
    <name evidence="3" type="ORF">F2P47_01660</name>
</gene>
<name>A0A6N6VMY8_9HYPH</name>
<dbReference type="RefSeq" id="WP_152214469.1">
    <property type="nucleotide sequence ID" value="NZ_WESC01000001.1"/>
</dbReference>
<protein>
    <recommendedName>
        <fullName evidence="2">Nucleoid-associated protein F2P47_01660</fullName>
    </recommendedName>
</protein>
<dbReference type="PANTHER" id="PTHR33449">
    <property type="entry name" value="NUCLEOID-ASSOCIATED PROTEIN YBAB"/>
    <property type="match status" value="1"/>
</dbReference>
<dbReference type="EMBL" id="WESC01000001">
    <property type="protein sequence ID" value="KAB7742921.1"/>
    <property type="molecule type" value="Genomic_DNA"/>
</dbReference>
<dbReference type="SUPFAM" id="SSF82607">
    <property type="entry name" value="YbaB-like"/>
    <property type="match status" value="1"/>
</dbReference>
<evidence type="ECO:0000313" key="3">
    <source>
        <dbReference type="EMBL" id="KAB7742921.1"/>
    </source>
</evidence>
<accession>A0A6N6VMY8</accession>
<dbReference type="GO" id="GO:0043590">
    <property type="term" value="C:bacterial nucleoid"/>
    <property type="evidence" value="ECO:0007669"/>
    <property type="project" value="UniProtKB-UniRule"/>
</dbReference>
<keyword evidence="1 2" id="KW-0238">DNA-binding</keyword>
<dbReference type="Pfam" id="PF02575">
    <property type="entry name" value="YbaB_DNA_bd"/>
    <property type="match status" value="1"/>
</dbReference>
<comment type="subcellular location">
    <subcellularLocation>
        <location evidence="2">Cytoplasm</location>
        <location evidence="2">Nucleoid</location>
    </subcellularLocation>
</comment>
<dbReference type="Gene3D" id="3.30.1310.10">
    <property type="entry name" value="Nucleoid-associated protein YbaB-like domain"/>
    <property type="match status" value="1"/>
</dbReference>
<reference evidence="3 4" key="1">
    <citation type="submission" date="2019-09" db="EMBL/GenBank/DDBJ databases">
        <title>Parvibaculum sedimenti sp. nov., isolated from sediment.</title>
        <authorList>
            <person name="Wang Y."/>
        </authorList>
    </citation>
    <scope>NUCLEOTIDE SEQUENCE [LARGE SCALE GENOMIC DNA]</scope>
    <source>
        <strain evidence="3 4">HXT-9</strain>
    </source>
</reference>
<dbReference type="NCBIfam" id="TIGR00103">
    <property type="entry name" value="DNA_YbaB_EbfC"/>
    <property type="match status" value="1"/>
</dbReference>
<dbReference type="PIRSF" id="PIRSF004555">
    <property type="entry name" value="UCP004555"/>
    <property type="match status" value="1"/>
</dbReference>
<comment type="caution">
    <text evidence="3">The sequence shown here is derived from an EMBL/GenBank/DDBJ whole genome shotgun (WGS) entry which is preliminary data.</text>
</comment>
<evidence type="ECO:0000256" key="1">
    <source>
        <dbReference type="ARBA" id="ARBA00023125"/>
    </source>
</evidence>
<evidence type="ECO:0000313" key="4">
    <source>
        <dbReference type="Proteomes" id="UP000468901"/>
    </source>
</evidence>
<dbReference type="GO" id="GO:0005829">
    <property type="term" value="C:cytosol"/>
    <property type="evidence" value="ECO:0007669"/>
    <property type="project" value="TreeGrafter"/>
</dbReference>
<organism evidence="3 4">
    <name type="scientific">Parvibaculum sedimenti</name>
    <dbReference type="NCBI Taxonomy" id="2608632"/>
    <lineage>
        <taxon>Bacteria</taxon>
        <taxon>Pseudomonadati</taxon>
        <taxon>Pseudomonadota</taxon>
        <taxon>Alphaproteobacteria</taxon>
        <taxon>Hyphomicrobiales</taxon>
        <taxon>Parvibaculaceae</taxon>
        <taxon>Parvibaculum</taxon>
    </lineage>
</organism>